<evidence type="ECO:0000256" key="1">
    <source>
        <dbReference type="SAM" id="Phobius"/>
    </source>
</evidence>
<dbReference type="Pfam" id="PF00912">
    <property type="entry name" value="Transgly"/>
    <property type="match status" value="1"/>
</dbReference>
<keyword evidence="4" id="KW-1185">Reference proteome</keyword>
<dbReference type="OrthoDB" id="9935772at2"/>
<keyword evidence="1" id="KW-0812">Transmembrane</keyword>
<evidence type="ECO:0000259" key="2">
    <source>
        <dbReference type="Pfam" id="PF00912"/>
    </source>
</evidence>
<organism evidence="3 4">
    <name type="scientific">Leminorella richardii</name>
    <dbReference type="NCBI Taxonomy" id="158841"/>
    <lineage>
        <taxon>Bacteria</taxon>
        <taxon>Pseudomonadati</taxon>
        <taxon>Pseudomonadota</taxon>
        <taxon>Gammaproteobacteria</taxon>
        <taxon>Enterobacterales</taxon>
        <taxon>Budviciaceae</taxon>
        <taxon>Leminorella</taxon>
    </lineage>
</organism>
<sequence>MDWLLRALTLLGAILLWGFHQLMALFLTIYLGMALYYWQDIRPNDQAALVSAQPYLSNDPEMLSLRTMAIKIHSHAYGFITYTIRPSTPVKKQLYRHVSNAVWTFWLTGLYSDDELYAMMLSKAYFGQDIQGNAVYGAREAAQALFHIKLEDMTCEQRLQLVYMLKGPSHFRPGSPRLIEGSRRFIALCE</sequence>
<reference evidence="3 4" key="1">
    <citation type="submission" date="2018-06" db="EMBL/GenBank/DDBJ databases">
        <authorList>
            <consortium name="Pathogen Informatics"/>
            <person name="Doyle S."/>
        </authorList>
    </citation>
    <scope>NUCLEOTIDE SEQUENCE [LARGE SCALE GENOMIC DNA]</scope>
    <source>
        <strain evidence="3 4">NCTC12151</strain>
    </source>
</reference>
<dbReference type="RefSeq" id="WP_111740181.1">
    <property type="nucleotide sequence ID" value="NZ_LR698987.1"/>
</dbReference>
<dbReference type="Gene3D" id="1.10.3810.10">
    <property type="entry name" value="Biosynthetic peptidoglycan transglycosylase-like"/>
    <property type="match status" value="1"/>
</dbReference>
<protein>
    <submittedName>
        <fullName evidence="3">Penicillin-binding protein, 1A family</fullName>
    </submittedName>
</protein>
<evidence type="ECO:0000313" key="3">
    <source>
        <dbReference type="EMBL" id="SQI40428.1"/>
    </source>
</evidence>
<dbReference type="SUPFAM" id="SSF53955">
    <property type="entry name" value="Lysozyme-like"/>
    <property type="match status" value="1"/>
</dbReference>
<dbReference type="InterPro" id="IPR023346">
    <property type="entry name" value="Lysozyme-like_dom_sf"/>
</dbReference>
<name>A0A2X4UXE1_9GAMM</name>
<dbReference type="KEGG" id="lri:NCTC12151_01635"/>
<accession>A0A2X4UXE1</accession>
<dbReference type="Proteomes" id="UP000249005">
    <property type="component" value="Chromosome 1"/>
</dbReference>
<keyword evidence="1" id="KW-0472">Membrane</keyword>
<proteinExistence type="predicted"/>
<feature type="transmembrane region" description="Helical" evidence="1">
    <location>
        <begin position="7"/>
        <end position="38"/>
    </location>
</feature>
<keyword evidence="1" id="KW-1133">Transmembrane helix</keyword>
<feature type="domain" description="Glycosyl transferase family 51" evidence="2">
    <location>
        <begin position="91"/>
        <end position="174"/>
    </location>
</feature>
<dbReference type="EMBL" id="LS483470">
    <property type="protein sequence ID" value="SQI40428.1"/>
    <property type="molecule type" value="Genomic_DNA"/>
</dbReference>
<dbReference type="InterPro" id="IPR001264">
    <property type="entry name" value="Glyco_trans_51"/>
</dbReference>
<dbReference type="AlphaFoldDB" id="A0A2X4UXE1"/>
<gene>
    <name evidence="3" type="ORF">NCTC12151_01635</name>
</gene>
<evidence type="ECO:0000313" key="4">
    <source>
        <dbReference type="Proteomes" id="UP000249005"/>
    </source>
</evidence>
<dbReference type="InterPro" id="IPR036950">
    <property type="entry name" value="PBP_transglycosylase"/>
</dbReference>